<proteinExistence type="predicted"/>
<reference evidence="2" key="1">
    <citation type="journal article" date="2019" name="Int. J. Syst. Evol. Microbiol.">
        <title>The Global Catalogue of Microorganisms (GCM) 10K type strain sequencing project: providing services to taxonomists for standard genome sequencing and annotation.</title>
        <authorList>
            <consortium name="The Broad Institute Genomics Platform"/>
            <consortium name="The Broad Institute Genome Sequencing Center for Infectious Disease"/>
            <person name="Wu L."/>
            <person name="Ma J."/>
        </authorList>
    </citation>
    <scope>NUCLEOTIDE SEQUENCE [LARGE SCALE GENOMIC DNA]</scope>
    <source>
        <strain evidence="2">JCM 3369</strain>
    </source>
</reference>
<comment type="caution">
    <text evidence="1">The sequence shown here is derived from an EMBL/GenBank/DDBJ whole genome shotgun (WGS) entry which is preliminary data.</text>
</comment>
<organism evidence="1 2">
    <name type="scientific">Actinomadura yumaensis</name>
    <dbReference type="NCBI Taxonomy" id="111807"/>
    <lineage>
        <taxon>Bacteria</taxon>
        <taxon>Bacillati</taxon>
        <taxon>Actinomycetota</taxon>
        <taxon>Actinomycetes</taxon>
        <taxon>Streptosporangiales</taxon>
        <taxon>Thermomonosporaceae</taxon>
        <taxon>Actinomadura</taxon>
    </lineage>
</organism>
<dbReference type="EMBL" id="JBHSXS010000036">
    <property type="protein sequence ID" value="MFC6885272.1"/>
    <property type="molecule type" value="Genomic_DNA"/>
</dbReference>
<sequence>MTMTTMAWLPDPYGPLFDLLAELRRLVPDVAAVHIKTPAGHEWYQAGDPEQYVRVIYRHRGPWKIGVASKTAAAAGEGYVWVDGPHRGERLGPVSVPAVAVREVAWVLRARVREV</sequence>
<gene>
    <name evidence="1" type="ORF">ACFQKB_36325</name>
</gene>
<accession>A0ABW2CU15</accession>
<name>A0ABW2CU15_9ACTN</name>
<dbReference type="RefSeq" id="WP_378047729.1">
    <property type="nucleotide sequence ID" value="NZ_JBHSXE010000001.1"/>
</dbReference>
<protein>
    <submittedName>
        <fullName evidence="1">Uncharacterized protein</fullName>
    </submittedName>
</protein>
<evidence type="ECO:0000313" key="1">
    <source>
        <dbReference type="EMBL" id="MFC6885272.1"/>
    </source>
</evidence>
<evidence type="ECO:0000313" key="2">
    <source>
        <dbReference type="Proteomes" id="UP001596380"/>
    </source>
</evidence>
<dbReference type="Proteomes" id="UP001596380">
    <property type="component" value="Unassembled WGS sequence"/>
</dbReference>
<keyword evidence="2" id="KW-1185">Reference proteome</keyword>